<dbReference type="OrthoDB" id="4467269at2"/>
<sequence length="78" mass="8042">MPFSSEDRARLLLVRGVGPKVVERLEQLGICSLAELARCDAATLCAAAADLVGSSCWKNSPQARSAITAAIAAARDAG</sequence>
<protein>
    <submittedName>
        <fullName evidence="1">Pathogenicity locus</fullName>
    </submittedName>
</protein>
<dbReference type="AlphaFoldDB" id="A0A2S2CTR0"/>
<dbReference type="EMBL" id="CP029353">
    <property type="protein sequence ID" value="AWK87859.1"/>
    <property type="molecule type" value="Genomic_DNA"/>
</dbReference>
<dbReference type="KEGG" id="azz:DEW08_18175"/>
<evidence type="ECO:0000313" key="2">
    <source>
        <dbReference type="Proteomes" id="UP000245629"/>
    </source>
</evidence>
<name>A0A2S2CTR0_9PROT</name>
<evidence type="ECO:0000313" key="1">
    <source>
        <dbReference type="EMBL" id="AWK87859.1"/>
    </source>
</evidence>
<dbReference type="Proteomes" id="UP000245629">
    <property type="component" value="Chromosome 2"/>
</dbReference>
<dbReference type="Pfam" id="PF14520">
    <property type="entry name" value="HHH_5"/>
    <property type="match status" value="1"/>
</dbReference>
<dbReference type="RefSeq" id="WP_109329520.1">
    <property type="nucleotide sequence ID" value="NZ_CP029353.1"/>
</dbReference>
<reference evidence="2" key="1">
    <citation type="submission" date="2018-05" db="EMBL/GenBank/DDBJ databases">
        <title>Azospirillum thermophila sp. nov., a novel isolated from hot spring.</title>
        <authorList>
            <person name="Zhao Z."/>
        </authorList>
    </citation>
    <scope>NUCLEOTIDE SEQUENCE [LARGE SCALE GENOMIC DNA]</scope>
    <source>
        <strain evidence="2">CFH 70021</strain>
    </source>
</reference>
<dbReference type="Gene3D" id="1.10.150.20">
    <property type="entry name" value="5' to 3' exonuclease, C-terminal subdomain"/>
    <property type="match status" value="1"/>
</dbReference>
<proteinExistence type="predicted"/>
<organism evidence="1 2">
    <name type="scientific">Azospirillum thermophilum</name>
    <dbReference type="NCBI Taxonomy" id="2202148"/>
    <lineage>
        <taxon>Bacteria</taxon>
        <taxon>Pseudomonadati</taxon>
        <taxon>Pseudomonadota</taxon>
        <taxon>Alphaproteobacteria</taxon>
        <taxon>Rhodospirillales</taxon>
        <taxon>Azospirillaceae</taxon>
        <taxon>Azospirillum</taxon>
    </lineage>
</organism>
<keyword evidence="2" id="KW-1185">Reference proteome</keyword>
<gene>
    <name evidence="1" type="ORF">DEW08_18175</name>
</gene>
<accession>A0A2S2CTR0</accession>